<dbReference type="SUPFAM" id="SSF53474">
    <property type="entry name" value="alpha/beta-Hydrolases"/>
    <property type="match status" value="2"/>
</dbReference>
<feature type="domain" description="Carboxylesterase type B" evidence="5">
    <location>
        <begin position="193"/>
        <end position="406"/>
    </location>
</feature>
<dbReference type="EMBL" id="JTDY01011836">
    <property type="protein sequence ID" value="KOB52380.1"/>
    <property type="molecule type" value="Genomic_DNA"/>
</dbReference>
<keyword evidence="3" id="KW-0378">Hydrolase</keyword>
<gene>
    <name evidence="6" type="ORF">OBRU01_25936</name>
</gene>
<proteinExistence type="inferred from homology"/>
<dbReference type="STRING" id="104452.A0A0L7K3I1"/>
<keyword evidence="2" id="KW-0719">Serine esterase</keyword>
<evidence type="ECO:0000313" key="6">
    <source>
        <dbReference type="EMBL" id="KOB52380.1"/>
    </source>
</evidence>
<comment type="similarity">
    <text evidence="1">Belongs to the type-B carboxylesterase/lipase family.</text>
</comment>
<dbReference type="InterPro" id="IPR002018">
    <property type="entry name" value="CarbesteraseB"/>
</dbReference>
<dbReference type="PANTHER" id="PTHR43142">
    <property type="entry name" value="CARBOXYLIC ESTER HYDROLASE"/>
    <property type="match status" value="1"/>
</dbReference>
<name>A0A0L7K3I1_OPEBR</name>
<evidence type="ECO:0000259" key="5">
    <source>
        <dbReference type="Pfam" id="PF00135"/>
    </source>
</evidence>
<keyword evidence="7" id="KW-1185">Reference proteome</keyword>
<organism evidence="6 7">
    <name type="scientific">Operophtera brumata</name>
    <name type="common">Winter moth</name>
    <name type="synonym">Phalaena brumata</name>
    <dbReference type="NCBI Taxonomy" id="104452"/>
    <lineage>
        <taxon>Eukaryota</taxon>
        <taxon>Metazoa</taxon>
        <taxon>Ecdysozoa</taxon>
        <taxon>Arthropoda</taxon>
        <taxon>Hexapoda</taxon>
        <taxon>Insecta</taxon>
        <taxon>Pterygota</taxon>
        <taxon>Neoptera</taxon>
        <taxon>Endopterygota</taxon>
        <taxon>Lepidoptera</taxon>
        <taxon>Glossata</taxon>
        <taxon>Ditrysia</taxon>
        <taxon>Geometroidea</taxon>
        <taxon>Geometridae</taxon>
        <taxon>Larentiinae</taxon>
        <taxon>Operophtera</taxon>
    </lineage>
</organism>
<evidence type="ECO:0000256" key="2">
    <source>
        <dbReference type="ARBA" id="ARBA00022487"/>
    </source>
</evidence>
<dbReference type="Gene3D" id="3.40.50.1820">
    <property type="entry name" value="alpha/beta hydrolase"/>
    <property type="match status" value="2"/>
</dbReference>
<evidence type="ECO:0000256" key="3">
    <source>
        <dbReference type="ARBA" id="ARBA00022801"/>
    </source>
</evidence>
<feature type="non-terminal residue" evidence="6">
    <location>
        <position position="409"/>
    </location>
</feature>
<feature type="domain" description="Carboxylesterase type B" evidence="5">
    <location>
        <begin position="29"/>
        <end position="192"/>
    </location>
</feature>
<dbReference type="PANTHER" id="PTHR43142:SF1">
    <property type="entry name" value="CARBOXYLIC ESTER HYDROLASE"/>
    <property type="match status" value="1"/>
</dbReference>
<reference evidence="6 7" key="1">
    <citation type="journal article" date="2015" name="Genome Biol. Evol.">
        <title>The genome of winter moth (Operophtera brumata) provides a genomic perspective on sexual dimorphism and phenology.</title>
        <authorList>
            <person name="Derks M.F."/>
            <person name="Smit S."/>
            <person name="Salis L."/>
            <person name="Schijlen E."/>
            <person name="Bossers A."/>
            <person name="Mateman C."/>
            <person name="Pijl A.S."/>
            <person name="de Ridder D."/>
            <person name="Groenen M.A."/>
            <person name="Visser M.E."/>
            <person name="Megens H.J."/>
        </authorList>
    </citation>
    <scope>NUCLEOTIDE SEQUENCE [LARGE SCALE GENOMIC DNA]</scope>
    <source>
        <strain evidence="6">WM2013NL</strain>
        <tissue evidence="6">Head and thorax</tissue>
    </source>
</reference>
<evidence type="ECO:0000256" key="4">
    <source>
        <dbReference type="ARBA" id="ARBA00023180"/>
    </source>
</evidence>
<sequence length="409" mass="44752">MHTDAGWVCGRLREAENGAKYASFRGELEPAVPWSFLLDCTEDAPACPQTDLIYGRIPLQHRGMSEDCMYLNLHVPSRCLPRFPWPAKGPGLPILVFIYGGAFQSGAGLTDAFGPEYMLTKDNIVITFNYRMNFFGFFSLNTIEIPGNQGFRDMVTLLCWVQRNACAFGGDPNNVTVMGQGSGATSAHILFLLDCTEDAPACPQTDLIYGRIPLQHRGMSEDCMYLNLHVPSGCLPRFPWPAKGPGLPILVFIYGGAFQSGAGLADAFGPEMNFFGFFSLNTIEIPGNQGFRDMVTLLCWVQRNARAFGGDPNNVTLMGQGSGATSAHILVILMSCTGFPSYFTTSAEYAKKVSGMFLQELGINQTDPVLIHRELTKIPLLKIMHANTAVQFNTPIVSFNPVVESPFPG</sequence>
<dbReference type="InterPro" id="IPR029058">
    <property type="entry name" value="AB_hydrolase_fold"/>
</dbReference>
<keyword evidence="4" id="KW-0325">Glycoprotein</keyword>
<protein>
    <submittedName>
        <fullName evidence="6">Juvenile hormone esterase</fullName>
    </submittedName>
</protein>
<dbReference type="GO" id="GO:0052689">
    <property type="term" value="F:carboxylic ester hydrolase activity"/>
    <property type="evidence" value="ECO:0007669"/>
    <property type="project" value="UniProtKB-KW"/>
</dbReference>
<accession>A0A0L7K3I1</accession>
<dbReference type="Proteomes" id="UP000037510">
    <property type="component" value="Unassembled WGS sequence"/>
</dbReference>
<evidence type="ECO:0000256" key="1">
    <source>
        <dbReference type="ARBA" id="ARBA00005964"/>
    </source>
</evidence>
<evidence type="ECO:0000313" key="7">
    <source>
        <dbReference type="Proteomes" id="UP000037510"/>
    </source>
</evidence>
<dbReference type="AlphaFoldDB" id="A0A0L7K3I1"/>
<dbReference type="Pfam" id="PF00135">
    <property type="entry name" value="COesterase"/>
    <property type="match status" value="2"/>
</dbReference>
<comment type="caution">
    <text evidence="6">The sequence shown here is derived from an EMBL/GenBank/DDBJ whole genome shotgun (WGS) entry which is preliminary data.</text>
</comment>